<dbReference type="Ensembl" id="ENSATET00000070996.2">
    <property type="protein sequence ID" value="ENSATEP00000061362.2"/>
    <property type="gene ID" value="ENSATEG00000029886.2"/>
</dbReference>
<dbReference type="PANTHER" id="PTHR24369:SF213">
    <property type="entry name" value="INSULIN LIKE GROWTH FACTOR BINDING PROTEIN ACID LABILE SUBUNIT"/>
    <property type="match status" value="1"/>
</dbReference>
<dbReference type="Proteomes" id="UP000265040">
    <property type="component" value="Chromosome 11"/>
</dbReference>
<feature type="compositionally biased region" description="Basic and acidic residues" evidence="3">
    <location>
        <begin position="478"/>
        <end position="490"/>
    </location>
</feature>
<dbReference type="PROSITE" id="PS50853">
    <property type="entry name" value="FN3"/>
    <property type="match status" value="1"/>
</dbReference>
<keyword evidence="4" id="KW-0812">Transmembrane</keyword>
<dbReference type="InterPro" id="IPR003961">
    <property type="entry name" value="FN3_dom"/>
</dbReference>
<evidence type="ECO:0000313" key="7">
    <source>
        <dbReference type="Ensembl" id="ENSATEP00000061362.2"/>
    </source>
</evidence>
<feature type="transmembrane region" description="Helical" evidence="4">
    <location>
        <begin position="723"/>
        <end position="745"/>
    </location>
</feature>
<organism evidence="7 8">
    <name type="scientific">Anabas testudineus</name>
    <name type="common">Climbing perch</name>
    <name type="synonym">Anthias testudineus</name>
    <dbReference type="NCBI Taxonomy" id="64144"/>
    <lineage>
        <taxon>Eukaryota</taxon>
        <taxon>Metazoa</taxon>
        <taxon>Chordata</taxon>
        <taxon>Craniata</taxon>
        <taxon>Vertebrata</taxon>
        <taxon>Euteleostomi</taxon>
        <taxon>Actinopterygii</taxon>
        <taxon>Neopterygii</taxon>
        <taxon>Teleostei</taxon>
        <taxon>Neoteleostei</taxon>
        <taxon>Acanthomorphata</taxon>
        <taxon>Anabantaria</taxon>
        <taxon>Anabantiformes</taxon>
        <taxon>Anabantoidei</taxon>
        <taxon>Anabantidae</taxon>
        <taxon>Anabas</taxon>
    </lineage>
</organism>
<dbReference type="GeneTree" id="ENSGT00940000161975"/>
<gene>
    <name evidence="7" type="primary">TRIL</name>
</gene>
<dbReference type="Pfam" id="PF13855">
    <property type="entry name" value="LRR_8"/>
    <property type="match status" value="4"/>
</dbReference>
<keyword evidence="8" id="KW-1185">Reference proteome</keyword>
<dbReference type="InterPro" id="IPR036116">
    <property type="entry name" value="FN3_sf"/>
</dbReference>
<dbReference type="InterPro" id="IPR001611">
    <property type="entry name" value="Leu-rich_rpt"/>
</dbReference>
<name>A0A7N6BEF7_ANATE</name>
<dbReference type="SMART" id="SM00365">
    <property type="entry name" value="LRR_SD22"/>
    <property type="match status" value="5"/>
</dbReference>
<accession>A0A7N6BEF7</accession>
<dbReference type="InterPro" id="IPR050541">
    <property type="entry name" value="LRR_TM_domain-containing"/>
</dbReference>
<evidence type="ECO:0000256" key="3">
    <source>
        <dbReference type="SAM" id="MobiDB-lite"/>
    </source>
</evidence>
<keyword evidence="4" id="KW-0472">Membrane</keyword>
<feature type="compositionally biased region" description="Gly residues" evidence="3">
    <location>
        <begin position="491"/>
        <end position="500"/>
    </location>
</feature>
<dbReference type="FunFam" id="3.80.10.10:FF:000169">
    <property type="entry name" value="TLR4 interactor with leucine rich repeats"/>
    <property type="match status" value="1"/>
</dbReference>
<dbReference type="InterPro" id="IPR032675">
    <property type="entry name" value="LRR_dom_sf"/>
</dbReference>
<reference evidence="7" key="2">
    <citation type="submission" date="2025-08" db="UniProtKB">
        <authorList>
            <consortium name="Ensembl"/>
        </authorList>
    </citation>
    <scope>IDENTIFICATION</scope>
</reference>
<evidence type="ECO:0000259" key="6">
    <source>
        <dbReference type="PROSITE" id="PS50853"/>
    </source>
</evidence>
<dbReference type="InterPro" id="IPR013783">
    <property type="entry name" value="Ig-like_fold"/>
</dbReference>
<feature type="compositionally biased region" description="Basic and acidic residues" evidence="3">
    <location>
        <begin position="448"/>
        <end position="470"/>
    </location>
</feature>
<reference evidence="7" key="3">
    <citation type="submission" date="2025-09" db="UniProtKB">
        <authorList>
            <consortium name="Ensembl"/>
        </authorList>
    </citation>
    <scope>IDENTIFICATION</scope>
</reference>
<evidence type="ECO:0000256" key="2">
    <source>
        <dbReference type="ARBA" id="ARBA00022737"/>
    </source>
</evidence>
<dbReference type="InParanoid" id="A0A7N6BEF7"/>
<keyword evidence="4" id="KW-1133">Transmembrane helix</keyword>
<dbReference type="GO" id="GO:0005886">
    <property type="term" value="C:plasma membrane"/>
    <property type="evidence" value="ECO:0007669"/>
    <property type="project" value="TreeGrafter"/>
</dbReference>
<dbReference type="PROSITE" id="PS51450">
    <property type="entry name" value="LRR"/>
    <property type="match status" value="2"/>
</dbReference>
<feature type="domain" description="Fibronectin type-III" evidence="6">
    <location>
        <begin position="604"/>
        <end position="710"/>
    </location>
</feature>
<feature type="signal peptide" evidence="5">
    <location>
        <begin position="1"/>
        <end position="26"/>
    </location>
</feature>
<keyword evidence="2" id="KW-0677">Repeat</keyword>
<feature type="region of interest" description="Disordered" evidence="3">
    <location>
        <begin position="447"/>
        <end position="558"/>
    </location>
</feature>
<keyword evidence="5" id="KW-0732">Signal</keyword>
<dbReference type="SUPFAM" id="SSF49265">
    <property type="entry name" value="Fibronectin type III"/>
    <property type="match status" value="1"/>
</dbReference>
<dbReference type="InterPro" id="IPR003591">
    <property type="entry name" value="Leu-rich_rpt_typical-subtyp"/>
</dbReference>
<dbReference type="SUPFAM" id="SSF52058">
    <property type="entry name" value="L domain-like"/>
    <property type="match status" value="1"/>
</dbReference>
<dbReference type="SMART" id="SM00369">
    <property type="entry name" value="LRR_TYP"/>
    <property type="match status" value="11"/>
</dbReference>
<proteinExistence type="predicted"/>
<dbReference type="Gene3D" id="2.60.40.10">
    <property type="entry name" value="Immunoglobulins"/>
    <property type="match status" value="1"/>
</dbReference>
<dbReference type="Gene3D" id="3.80.10.10">
    <property type="entry name" value="Ribonuclease Inhibitor"/>
    <property type="match status" value="2"/>
</dbReference>
<sequence length="828" mass="92409">METGNFLTRICFFLLLLNGFISTSTATGFCPDRCDCQHPQHLMCTNRGLRTVPKPAARVPEEVLIFSLGGNFISNISAFDFTRYGDLVRLNLQYNEIQTIHPKAFDKLSKLEELYFGHNLLSNIPAGTLQPLKKLTILYGNNNNINKITPEVFANLDNLVKLRLDGNSIDVLQDSVFKSLTSLHYLHLESNKLQHIHRNAFSELANLRFLNLANNKQSAVRNVLTFSQLRALTTLLLSENEIQYVGNHVFQNLKKLSKLSLSNNRISRLDSGALKGLSSLRELLIDGNELQEIPAGLLDPLERIEELDFSSNRISSVNALAFAQLKHLKVLKLKNNFLTSLSGDIFSLNKGLYDLDLHGNNWTCDCRLEELKRWMTTAHSQGKLLTVFVQCHHPVALRGKYLDYVNSSQLQPFGNWTHLCRRQTGPEESRGGVVLVKVEGIETAGAIKNEERGREDQVENRSREGVDLGHKNGNGVVVRKDGEKRKREGQEGVGIQGDQGGPEVAGPPLSMEKKKPKKESLNPRSRPAAESSGKRAKGRQRSNVSSKSDPAAISTQSPINSTYVNTELTTTSAVQSGEKFDLLRSDQKDTLPVITDPCAFNHNFITNVSVDQVTSSTVTVTWTTKDHHRYTPGPGPSLDEVHYRILFDRFGSPDRFPRYVYARGTARSVTLRELSSDVTYMVCVEGVVGGSVCQVAPRDHCAGLVTLPEGFSHGGTLTFDLQLVTVVTLASNAMLLLVIGGVWLGRSLKRRLQKRKSAVHVRHMYSTRRQFRPTMATASVSTDFTSYQSSRPTRLAPLEEGDLIEFPCDRFLDNSSARRDSDMQRFSD</sequence>
<feature type="compositionally biased region" description="Polar residues" evidence="3">
    <location>
        <begin position="541"/>
        <end position="558"/>
    </location>
</feature>
<evidence type="ECO:0000313" key="8">
    <source>
        <dbReference type="Proteomes" id="UP000265040"/>
    </source>
</evidence>
<evidence type="ECO:0000256" key="5">
    <source>
        <dbReference type="SAM" id="SignalP"/>
    </source>
</evidence>
<protein>
    <recommendedName>
        <fullName evidence="6">Fibronectin type-III domain-containing protein</fullName>
    </recommendedName>
</protein>
<dbReference type="PANTHER" id="PTHR24369">
    <property type="entry name" value="ANTIGEN BSP, PUTATIVE-RELATED"/>
    <property type="match status" value="1"/>
</dbReference>
<dbReference type="FunFam" id="3.80.10.10:FF:001360">
    <property type="entry name" value="Uncharacterized protein"/>
    <property type="match status" value="1"/>
</dbReference>
<evidence type="ECO:0000256" key="1">
    <source>
        <dbReference type="ARBA" id="ARBA00022614"/>
    </source>
</evidence>
<dbReference type="AlphaFoldDB" id="A0A7N6BEF7"/>
<dbReference type="FunCoup" id="A0A7N6BEF7">
    <property type="interactions" value="698"/>
</dbReference>
<evidence type="ECO:0000256" key="4">
    <source>
        <dbReference type="SAM" id="Phobius"/>
    </source>
</evidence>
<keyword evidence="1" id="KW-0433">Leucine-rich repeat</keyword>
<feature type="chain" id="PRO_5043366468" description="Fibronectin type-III domain-containing protein" evidence="5">
    <location>
        <begin position="27"/>
        <end position="828"/>
    </location>
</feature>
<dbReference type="GeneID" id="113153821"/>
<reference evidence="7" key="1">
    <citation type="submission" date="2021-04" db="EMBL/GenBank/DDBJ databases">
        <authorList>
            <consortium name="Wellcome Sanger Institute Data Sharing"/>
        </authorList>
    </citation>
    <scope>NUCLEOTIDE SEQUENCE [LARGE SCALE GENOMIC DNA]</scope>
</reference>
<dbReference type="RefSeq" id="XP_026203451.1">
    <property type="nucleotide sequence ID" value="XM_026347666.1"/>
</dbReference>